<dbReference type="GO" id="GO:0008168">
    <property type="term" value="F:methyltransferase activity"/>
    <property type="evidence" value="ECO:0007669"/>
    <property type="project" value="UniProtKB-KW"/>
</dbReference>
<protein>
    <submittedName>
        <fullName evidence="2">Class I SAM-dependent methyltransferase</fullName>
    </submittedName>
</protein>
<accession>A0ABS0P6C8</accession>
<keyword evidence="3" id="KW-1185">Reference proteome</keyword>
<dbReference type="InterPro" id="IPR013216">
    <property type="entry name" value="Methyltransf_11"/>
</dbReference>
<organism evidence="2 3">
    <name type="scientific">Bradyrhizobium diversitatis</name>
    <dbReference type="NCBI Taxonomy" id="2755406"/>
    <lineage>
        <taxon>Bacteria</taxon>
        <taxon>Pseudomonadati</taxon>
        <taxon>Pseudomonadota</taxon>
        <taxon>Alphaproteobacteria</taxon>
        <taxon>Hyphomicrobiales</taxon>
        <taxon>Nitrobacteraceae</taxon>
        <taxon>Bradyrhizobium</taxon>
    </lineage>
</organism>
<keyword evidence="2" id="KW-0808">Transferase</keyword>
<dbReference type="RefSeq" id="WP_197967430.1">
    <property type="nucleotide sequence ID" value="NZ_JACEGD010000019.1"/>
</dbReference>
<comment type="caution">
    <text evidence="2">The sequence shown here is derived from an EMBL/GenBank/DDBJ whole genome shotgun (WGS) entry which is preliminary data.</text>
</comment>
<dbReference type="Gene3D" id="3.40.50.150">
    <property type="entry name" value="Vaccinia Virus protein VP39"/>
    <property type="match status" value="1"/>
</dbReference>
<dbReference type="EMBL" id="JACEGD010000019">
    <property type="protein sequence ID" value="MBH5388841.1"/>
    <property type="molecule type" value="Genomic_DNA"/>
</dbReference>
<keyword evidence="2" id="KW-0489">Methyltransferase</keyword>
<evidence type="ECO:0000313" key="3">
    <source>
        <dbReference type="Proteomes" id="UP001194539"/>
    </source>
</evidence>
<sequence>MSAPALVSPMHSTFFPELAAGGFSRIDGTIAFYQRVNALVTPSTRMIDFGAGRGSIHEDASSEYRRNLCNFKGRVAEVIGLDVDEAVFTNPSLDEAMLLDPTGRAPLPANCADIILSDYTFEHIPDPAQSTAEMDRLLKPGGWICARTPNRYGYIALANRLVPSGISRTILSSAQPERKDEDIFPAVYRLNTPATLRRYFPPARFDHFVYAWDAEPSYHANNRGLYRAFQLVQSLTPQAFKTVLMVFIRKKLDCPAEAA</sequence>
<dbReference type="SUPFAM" id="SSF53335">
    <property type="entry name" value="S-adenosyl-L-methionine-dependent methyltransferases"/>
    <property type="match status" value="1"/>
</dbReference>
<reference evidence="2 3" key="1">
    <citation type="submission" date="2020-07" db="EMBL/GenBank/DDBJ databases">
        <title>Bradyrhizobium diversity isolated from nodules of indigenous legumes of Western Australia.</title>
        <authorList>
            <person name="Klepa M.S."/>
        </authorList>
    </citation>
    <scope>NUCLEOTIDE SEQUENCE [LARGE SCALE GENOMIC DNA]</scope>
    <source>
        <strain evidence="2 3">CNPSo 4019</strain>
    </source>
</reference>
<dbReference type="GO" id="GO:0032259">
    <property type="term" value="P:methylation"/>
    <property type="evidence" value="ECO:0007669"/>
    <property type="project" value="UniProtKB-KW"/>
</dbReference>
<dbReference type="CDD" id="cd02440">
    <property type="entry name" value="AdoMet_MTases"/>
    <property type="match status" value="1"/>
</dbReference>
<dbReference type="Pfam" id="PF08241">
    <property type="entry name" value="Methyltransf_11"/>
    <property type="match status" value="1"/>
</dbReference>
<name>A0ABS0P6C8_9BRAD</name>
<gene>
    <name evidence="2" type="ORF">H1B27_21470</name>
</gene>
<dbReference type="InterPro" id="IPR029063">
    <property type="entry name" value="SAM-dependent_MTases_sf"/>
</dbReference>
<evidence type="ECO:0000313" key="2">
    <source>
        <dbReference type="EMBL" id="MBH5388841.1"/>
    </source>
</evidence>
<feature type="domain" description="Methyltransferase type 11" evidence="1">
    <location>
        <begin position="48"/>
        <end position="145"/>
    </location>
</feature>
<dbReference type="Proteomes" id="UP001194539">
    <property type="component" value="Unassembled WGS sequence"/>
</dbReference>
<proteinExistence type="predicted"/>
<evidence type="ECO:0000259" key="1">
    <source>
        <dbReference type="Pfam" id="PF08241"/>
    </source>
</evidence>